<protein>
    <submittedName>
        <fullName evidence="1">Uncharacterized protein</fullName>
    </submittedName>
</protein>
<reference evidence="1 2" key="1">
    <citation type="journal article" date="2018" name="G3 (Bethesda)">
        <title>Phylogenetic and Phylogenomic Definition of Rhizopus Species.</title>
        <authorList>
            <person name="Gryganskyi A.P."/>
            <person name="Golan J."/>
            <person name="Dolatabadi S."/>
            <person name="Mondo S."/>
            <person name="Robb S."/>
            <person name="Idnurm A."/>
            <person name="Muszewska A."/>
            <person name="Steczkiewicz K."/>
            <person name="Masonjones S."/>
            <person name="Liao H.L."/>
            <person name="Gajdeczka M.T."/>
            <person name="Anike F."/>
            <person name="Vuek A."/>
            <person name="Anishchenko I.M."/>
            <person name="Voigt K."/>
            <person name="de Hoog G.S."/>
            <person name="Smith M.E."/>
            <person name="Heitman J."/>
            <person name="Vilgalys R."/>
            <person name="Stajich J.E."/>
        </authorList>
    </citation>
    <scope>NUCLEOTIDE SEQUENCE [LARGE SCALE GENOMIC DNA]</scope>
    <source>
        <strain evidence="1 2">CBS 357.93</strain>
    </source>
</reference>
<dbReference type="AlphaFoldDB" id="A0A367K6W1"/>
<evidence type="ECO:0000313" key="2">
    <source>
        <dbReference type="Proteomes" id="UP000252139"/>
    </source>
</evidence>
<dbReference type="Proteomes" id="UP000252139">
    <property type="component" value="Unassembled WGS sequence"/>
</dbReference>
<proteinExistence type="predicted"/>
<keyword evidence="2" id="KW-1185">Reference proteome</keyword>
<comment type="caution">
    <text evidence="1">The sequence shown here is derived from an EMBL/GenBank/DDBJ whole genome shotgun (WGS) entry which is preliminary data.</text>
</comment>
<accession>A0A367K6W1</accession>
<dbReference type="EMBL" id="PJQL01000238">
    <property type="protein sequence ID" value="RCH97910.1"/>
    <property type="molecule type" value="Genomic_DNA"/>
</dbReference>
<name>A0A367K6W1_RHIAZ</name>
<gene>
    <name evidence="1" type="ORF">CU097_010757</name>
</gene>
<sequence>MDGYEKDESEKPGLMLSITDRKRKLYFYVELKRPECQSIYQKEDDFCKLLKQMKVPVDKQVKLKLVNPASCGLLCEGFNSSLYKMTLVEDGIYLPIMVKRFSLIENESQLLNAATIIEALGLVLDELQSLQKRYKGKRKKEAKKSPFTISDNSYTNL</sequence>
<organism evidence="1 2">
    <name type="scientific">Rhizopus azygosporus</name>
    <name type="common">Rhizopus microsporus var. azygosporus</name>
    <dbReference type="NCBI Taxonomy" id="86630"/>
    <lineage>
        <taxon>Eukaryota</taxon>
        <taxon>Fungi</taxon>
        <taxon>Fungi incertae sedis</taxon>
        <taxon>Mucoromycota</taxon>
        <taxon>Mucoromycotina</taxon>
        <taxon>Mucoromycetes</taxon>
        <taxon>Mucorales</taxon>
        <taxon>Mucorineae</taxon>
        <taxon>Rhizopodaceae</taxon>
        <taxon>Rhizopus</taxon>
    </lineage>
</organism>
<evidence type="ECO:0000313" key="1">
    <source>
        <dbReference type="EMBL" id="RCH97910.1"/>
    </source>
</evidence>
<dbReference type="OrthoDB" id="2281761at2759"/>